<dbReference type="Pfam" id="PF10706">
    <property type="entry name" value="Aminoglyc_resit"/>
    <property type="match status" value="1"/>
</dbReference>
<keyword evidence="2" id="KW-1185">Reference proteome</keyword>
<evidence type="ECO:0000313" key="2">
    <source>
        <dbReference type="Proteomes" id="UP001225356"/>
    </source>
</evidence>
<organism evidence="1 2">
    <name type="scientific">Streptosporangium lutulentum</name>
    <dbReference type="NCBI Taxonomy" id="1461250"/>
    <lineage>
        <taxon>Bacteria</taxon>
        <taxon>Bacillati</taxon>
        <taxon>Actinomycetota</taxon>
        <taxon>Actinomycetes</taxon>
        <taxon>Streptosporangiales</taxon>
        <taxon>Streptosporangiaceae</taxon>
        <taxon>Streptosporangium</taxon>
    </lineage>
</organism>
<sequence length="167" mass="18258">MFEANEVLRVLALLRQAGCEVWIAGGWGVDALVGEVTREHRDLDLVHRVEQEPLLIGTLEAAGFGERPDAQPGRPVRFVMADPGGHELDLHPLLFGPDGSAVQHADTRGGTFSYPADAFVTGVIGGVRVPCLSVTQQIHFHQGYDPADRDRHDMARLREAFGVTTHF</sequence>
<dbReference type="RefSeq" id="WP_307564950.1">
    <property type="nucleotide sequence ID" value="NZ_JAUSQU010000001.1"/>
</dbReference>
<comment type="caution">
    <text evidence="1">The sequence shown here is derived from an EMBL/GenBank/DDBJ whole genome shotgun (WGS) entry which is preliminary data.</text>
</comment>
<name>A0ABT9QMB4_9ACTN</name>
<dbReference type="EMBL" id="JAUSQU010000001">
    <property type="protein sequence ID" value="MDP9847902.1"/>
    <property type="molecule type" value="Genomic_DNA"/>
</dbReference>
<reference evidence="1 2" key="1">
    <citation type="submission" date="2023-07" db="EMBL/GenBank/DDBJ databases">
        <title>Sequencing the genomes of 1000 actinobacteria strains.</title>
        <authorList>
            <person name="Klenk H.-P."/>
        </authorList>
    </citation>
    <scope>NUCLEOTIDE SEQUENCE [LARGE SCALE GENOMIC DNA]</scope>
    <source>
        <strain evidence="1 2">DSM 46740</strain>
    </source>
</reference>
<dbReference type="InterPro" id="IPR019646">
    <property type="entry name" value="Aminoglyc_AdlTrfase"/>
</dbReference>
<gene>
    <name evidence="1" type="ORF">J2853_007113</name>
</gene>
<proteinExistence type="predicted"/>
<dbReference type="Gene3D" id="3.30.460.40">
    <property type="match status" value="1"/>
</dbReference>
<evidence type="ECO:0000313" key="1">
    <source>
        <dbReference type="EMBL" id="MDP9847902.1"/>
    </source>
</evidence>
<protein>
    <submittedName>
        <fullName evidence="1">Lincosamide nucleotidyltransferase A/C/D/E</fullName>
    </submittedName>
</protein>
<accession>A0ABT9QMB4</accession>
<dbReference type="Proteomes" id="UP001225356">
    <property type="component" value="Unassembled WGS sequence"/>
</dbReference>